<dbReference type="AlphaFoldDB" id="A0A4Q0YTU2"/>
<name>A0A4Q0YTU2_9GAMM</name>
<dbReference type="Pfam" id="PF00126">
    <property type="entry name" value="HTH_1"/>
    <property type="match status" value="1"/>
</dbReference>
<keyword evidence="3" id="KW-1185">Reference proteome</keyword>
<protein>
    <recommendedName>
        <fullName evidence="1">HTH lysR-type domain-containing protein</fullName>
    </recommendedName>
</protein>
<evidence type="ECO:0000313" key="2">
    <source>
        <dbReference type="EMBL" id="RXJ72589.1"/>
    </source>
</evidence>
<dbReference type="PROSITE" id="PS50931">
    <property type="entry name" value="HTH_LYSR"/>
    <property type="match status" value="1"/>
</dbReference>
<evidence type="ECO:0000313" key="3">
    <source>
        <dbReference type="Proteomes" id="UP000290287"/>
    </source>
</evidence>
<reference evidence="2 3" key="1">
    <citation type="submission" date="2017-10" db="EMBL/GenBank/DDBJ databases">
        <title>Nyctiphanis sp. nov., isolated from the stomach of the euphausiid Nyctiphanes simplex (Hansen, 1911) in the Gulf of California.</title>
        <authorList>
            <person name="Gomez-Gil B."/>
            <person name="Aguilar-Mendez M."/>
            <person name="Lopez-Cortes A."/>
            <person name="Gomez-Gutierrez J."/>
            <person name="Roque A."/>
            <person name="Lang E."/>
            <person name="Gonzalez-Castillo A."/>
        </authorList>
    </citation>
    <scope>NUCLEOTIDE SEQUENCE [LARGE SCALE GENOMIC DNA]</scope>
    <source>
        <strain evidence="2 3">CAIM 600</strain>
    </source>
</reference>
<dbReference type="InterPro" id="IPR036390">
    <property type="entry name" value="WH_DNA-bd_sf"/>
</dbReference>
<organism evidence="2 3">
    <name type="scientific">Veronia nyctiphanis</name>
    <dbReference type="NCBI Taxonomy" id="1278244"/>
    <lineage>
        <taxon>Bacteria</taxon>
        <taxon>Pseudomonadati</taxon>
        <taxon>Pseudomonadota</taxon>
        <taxon>Gammaproteobacteria</taxon>
        <taxon>Vibrionales</taxon>
        <taxon>Vibrionaceae</taxon>
        <taxon>Veronia</taxon>
    </lineage>
</organism>
<gene>
    <name evidence="2" type="ORF">CS022_14865</name>
</gene>
<evidence type="ECO:0000259" key="1">
    <source>
        <dbReference type="PROSITE" id="PS50931"/>
    </source>
</evidence>
<dbReference type="GO" id="GO:0003700">
    <property type="term" value="F:DNA-binding transcription factor activity"/>
    <property type="evidence" value="ECO:0007669"/>
    <property type="project" value="InterPro"/>
</dbReference>
<sequence length="50" mass="5461">MENKLLSFRMQLFASVIRAGSFTVAAEQLNLTKSGLSSILRLLSKNSVCS</sequence>
<accession>A0A4Q0YTU2</accession>
<comment type="caution">
    <text evidence="2">The sequence shown here is derived from an EMBL/GenBank/DDBJ whole genome shotgun (WGS) entry which is preliminary data.</text>
</comment>
<dbReference type="OrthoDB" id="9815676at2"/>
<dbReference type="InterPro" id="IPR036388">
    <property type="entry name" value="WH-like_DNA-bd_sf"/>
</dbReference>
<feature type="domain" description="HTH lysR-type" evidence="1">
    <location>
        <begin position="1"/>
        <end position="43"/>
    </location>
</feature>
<dbReference type="Proteomes" id="UP000290287">
    <property type="component" value="Unassembled WGS sequence"/>
</dbReference>
<dbReference type="Gene3D" id="1.10.10.10">
    <property type="entry name" value="Winged helix-like DNA-binding domain superfamily/Winged helix DNA-binding domain"/>
    <property type="match status" value="1"/>
</dbReference>
<proteinExistence type="predicted"/>
<dbReference type="InterPro" id="IPR000847">
    <property type="entry name" value="LysR_HTH_N"/>
</dbReference>
<dbReference type="EMBL" id="PEIB01000018">
    <property type="protein sequence ID" value="RXJ72589.1"/>
    <property type="molecule type" value="Genomic_DNA"/>
</dbReference>
<dbReference type="SUPFAM" id="SSF46785">
    <property type="entry name" value="Winged helix' DNA-binding domain"/>
    <property type="match status" value="1"/>
</dbReference>